<sequence length="275" mass="30940">MFTGRKVYDALPQSPDQERPPTEGPWRNALLALATFLTAINLALVCQFLASNRTHVASSYDIANLEYRSTYIGLDSLYDNTKSNHTHSPVINRPRYIASVYSNGSQYVIPEDHDYYLTPDGYMPLEVQRIVVNQEVTTIAQFRIMDWGMENCRLTIDIPAFNETKKAASIYSDHGSEPVVLDVWFLDSVPPAYFGKPGQKIWPPKRQHLLASLSLSYGLRARTPTFPCPSASDQNFEVVCSPYNQHCNADLMYLGWTDNTAVILSMEQIGTGGYP</sequence>
<comment type="caution">
    <text evidence="3">The sequence shown here is derived from an EMBL/GenBank/DDBJ whole genome shotgun (WGS) entry which is preliminary data.</text>
</comment>
<reference evidence="3 4" key="1">
    <citation type="submission" date="2015-12" db="EMBL/GenBank/DDBJ databases">
        <title>Draft genome sequence of Moniliophthora roreri, the causal agent of frosty pod rot of cacao.</title>
        <authorList>
            <person name="Aime M.C."/>
            <person name="Diaz-Valderrama J.R."/>
            <person name="Kijpornyongpan T."/>
            <person name="Phillips-Mora W."/>
        </authorList>
    </citation>
    <scope>NUCLEOTIDE SEQUENCE [LARGE SCALE GENOMIC DNA]</scope>
    <source>
        <strain evidence="3 4">MCA 2952</strain>
    </source>
</reference>
<feature type="region of interest" description="Disordered" evidence="1">
    <location>
        <begin position="1"/>
        <end position="24"/>
    </location>
</feature>
<accession>A0A0W0FP95</accession>
<organism evidence="3 4">
    <name type="scientific">Moniliophthora roreri</name>
    <name type="common">Frosty pod rot fungus</name>
    <name type="synonym">Monilia roreri</name>
    <dbReference type="NCBI Taxonomy" id="221103"/>
    <lineage>
        <taxon>Eukaryota</taxon>
        <taxon>Fungi</taxon>
        <taxon>Dikarya</taxon>
        <taxon>Basidiomycota</taxon>
        <taxon>Agaricomycotina</taxon>
        <taxon>Agaricomycetes</taxon>
        <taxon>Agaricomycetidae</taxon>
        <taxon>Agaricales</taxon>
        <taxon>Marasmiineae</taxon>
        <taxon>Marasmiaceae</taxon>
        <taxon>Moniliophthora</taxon>
    </lineage>
</organism>
<keyword evidence="2" id="KW-0812">Transmembrane</keyword>
<dbReference type="AlphaFoldDB" id="A0A0W0FP95"/>
<dbReference type="EMBL" id="LATX01001780">
    <property type="protein sequence ID" value="KTB38137.1"/>
    <property type="molecule type" value="Genomic_DNA"/>
</dbReference>
<proteinExistence type="predicted"/>
<evidence type="ECO:0000313" key="4">
    <source>
        <dbReference type="Proteomes" id="UP000054988"/>
    </source>
</evidence>
<evidence type="ECO:0000256" key="1">
    <source>
        <dbReference type="SAM" id="MobiDB-lite"/>
    </source>
</evidence>
<name>A0A0W0FP95_MONRR</name>
<dbReference type="Proteomes" id="UP000054988">
    <property type="component" value="Unassembled WGS sequence"/>
</dbReference>
<keyword evidence="2" id="KW-1133">Transmembrane helix</keyword>
<evidence type="ECO:0000256" key="2">
    <source>
        <dbReference type="SAM" id="Phobius"/>
    </source>
</evidence>
<gene>
    <name evidence="3" type="ORF">WG66_9286</name>
</gene>
<protein>
    <recommendedName>
        <fullName evidence="5">Ubiquitin 3 binding protein But2 C-terminal domain-containing protein</fullName>
    </recommendedName>
</protein>
<feature type="transmembrane region" description="Helical" evidence="2">
    <location>
        <begin position="29"/>
        <end position="50"/>
    </location>
</feature>
<evidence type="ECO:0000313" key="3">
    <source>
        <dbReference type="EMBL" id="KTB38137.1"/>
    </source>
</evidence>
<keyword evidence="2" id="KW-0472">Membrane</keyword>
<evidence type="ECO:0008006" key="5">
    <source>
        <dbReference type="Google" id="ProtNLM"/>
    </source>
</evidence>